<evidence type="ECO:0000313" key="2">
    <source>
        <dbReference type="Proteomes" id="UP000624404"/>
    </source>
</evidence>
<keyword evidence="2" id="KW-1185">Reference proteome</keyword>
<accession>A0A8H2ZNY1</accession>
<comment type="caution">
    <text evidence="1">The sequence shown here is derived from an EMBL/GenBank/DDBJ whole genome shotgun (WGS) entry which is preliminary data.</text>
</comment>
<proteinExistence type="predicted"/>
<organism evidence="1 2">
    <name type="scientific">Sclerotinia trifoliorum</name>
    <dbReference type="NCBI Taxonomy" id="28548"/>
    <lineage>
        <taxon>Eukaryota</taxon>
        <taxon>Fungi</taxon>
        <taxon>Dikarya</taxon>
        <taxon>Ascomycota</taxon>
        <taxon>Pezizomycotina</taxon>
        <taxon>Leotiomycetes</taxon>
        <taxon>Helotiales</taxon>
        <taxon>Sclerotiniaceae</taxon>
        <taxon>Sclerotinia</taxon>
    </lineage>
</organism>
<protein>
    <submittedName>
        <fullName evidence="1">Eb35b61e-b925-473d-95b9-9afae0a23dfa</fullName>
    </submittedName>
</protein>
<dbReference type="OrthoDB" id="94039at2759"/>
<sequence length="98" mass="11447">MASTFKAIEHVIPDQHIREYPNGTKHQEEDIFQLPIKQFIPINSLSPVPENSLNIIWVYGSGFPKETYEPLWEEDLYCNLLSRNVHTRSIRVAYCSNQ</sequence>
<name>A0A8H2ZNY1_9HELO</name>
<reference evidence="1" key="1">
    <citation type="submission" date="2020-10" db="EMBL/GenBank/DDBJ databases">
        <authorList>
            <person name="Kusch S."/>
        </authorList>
    </citation>
    <scope>NUCLEOTIDE SEQUENCE</scope>
    <source>
        <strain evidence="1">SwB9</strain>
    </source>
</reference>
<dbReference type="AlphaFoldDB" id="A0A8H2ZNY1"/>
<dbReference type="InterPro" id="IPR029058">
    <property type="entry name" value="AB_hydrolase_fold"/>
</dbReference>
<dbReference type="EMBL" id="CAJHIA010000013">
    <property type="protein sequence ID" value="CAD6445021.1"/>
    <property type="molecule type" value="Genomic_DNA"/>
</dbReference>
<dbReference type="Gene3D" id="3.40.50.1820">
    <property type="entry name" value="alpha/beta hydrolase"/>
    <property type="match status" value="1"/>
</dbReference>
<evidence type="ECO:0000313" key="1">
    <source>
        <dbReference type="EMBL" id="CAD6445021.1"/>
    </source>
</evidence>
<gene>
    <name evidence="1" type="ORF">SCLTRI_LOCUS4812</name>
</gene>
<dbReference type="Proteomes" id="UP000624404">
    <property type="component" value="Unassembled WGS sequence"/>
</dbReference>